<sequence length="408" mass="42913">MAITSRAGRTIYTWVALAAVVVLLLAAALWTATRDSGDTRLTAYFDRTVGLYEDSAVRVLGVEVGAIERVVPEGDRVRVELVVDSDVDIPADAGAVIVAPSLVSDRYIQLTPVYRDGPTMASGEVIPRERTASPVELDELFNNLDELATTLGPKGANSGGALSDVLDQVAATMDGNGKNLNETVSNLARLSATLNGSKDDLHGTIKHLGEFTTMLARSDRQVADLFDRVAEVSQFLASESGEVDAALSTLASALTDVHGFVENNRKLLSSNVDKLAGATRVLVKRRGELAELLDIAPTGMNNFINAYDAASGTIAIRGNLNEFTYPPVMMVCRLLAAGTPEEVPNTLSDVCEDLAPVLDGTLNLPSVSQVMHSLQNGELPPLPLPLLEAMRRTSGGGSAGDGASGGGS</sequence>
<evidence type="ECO:0000259" key="2">
    <source>
        <dbReference type="Pfam" id="PF02470"/>
    </source>
</evidence>
<dbReference type="PANTHER" id="PTHR33371:SF4">
    <property type="entry name" value="INTERMEMBRANE PHOSPHOLIPID TRANSPORT SYSTEM BINDING PROTEIN MLAD"/>
    <property type="match status" value="1"/>
</dbReference>
<dbReference type="Pfam" id="PF02470">
    <property type="entry name" value="MlaD"/>
    <property type="match status" value="1"/>
</dbReference>
<accession>A0ABW2BU93</accession>
<dbReference type="PANTHER" id="PTHR33371">
    <property type="entry name" value="INTERMEMBRANE PHOSPHOLIPID TRANSPORT SYSTEM BINDING PROTEIN MLAD-RELATED"/>
    <property type="match status" value="1"/>
</dbReference>
<keyword evidence="1" id="KW-0472">Membrane</keyword>
<dbReference type="Proteomes" id="UP001596337">
    <property type="component" value="Unassembled WGS sequence"/>
</dbReference>
<keyword evidence="1" id="KW-0812">Transmembrane</keyword>
<organism evidence="4 5">
    <name type="scientific">Haloechinothrix salitolerans</name>
    <dbReference type="NCBI Taxonomy" id="926830"/>
    <lineage>
        <taxon>Bacteria</taxon>
        <taxon>Bacillati</taxon>
        <taxon>Actinomycetota</taxon>
        <taxon>Actinomycetes</taxon>
        <taxon>Pseudonocardiales</taxon>
        <taxon>Pseudonocardiaceae</taxon>
        <taxon>Haloechinothrix</taxon>
    </lineage>
</organism>
<dbReference type="RefSeq" id="WP_345395863.1">
    <property type="nucleotide sequence ID" value="NZ_BAABLA010000024.1"/>
</dbReference>
<dbReference type="NCBIfam" id="TIGR00996">
    <property type="entry name" value="Mtu_fam_mce"/>
    <property type="match status" value="1"/>
</dbReference>
<reference evidence="5" key="1">
    <citation type="journal article" date="2019" name="Int. J. Syst. Evol. Microbiol.">
        <title>The Global Catalogue of Microorganisms (GCM) 10K type strain sequencing project: providing services to taxonomists for standard genome sequencing and annotation.</title>
        <authorList>
            <consortium name="The Broad Institute Genomics Platform"/>
            <consortium name="The Broad Institute Genome Sequencing Center for Infectious Disease"/>
            <person name="Wu L."/>
            <person name="Ma J."/>
        </authorList>
    </citation>
    <scope>NUCLEOTIDE SEQUENCE [LARGE SCALE GENOMIC DNA]</scope>
    <source>
        <strain evidence="5">KCTC 32255</strain>
    </source>
</reference>
<dbReference type="Pfam" id="PF11887">
    <property type="entry name" value="Mce4_CUP1"/>
    <property type="match status" value="1"/>
</dbReference>
<dbReference type="InterPro" id="IPR003399">
    <property type="entry name" value="Mce/MlaD"/>
</dbReference>
<dbReference type="InterPro" id="IPR024516">
    <property type="entry name" value="Mce_C"/>
</dbReference>
<evidence type="ECO:0000313" key="5">
    <source>
        <dbReference type="Proteomes" id="UP001596337"/>
    </source>
</evidence>
<keyword evidence="5" id="KW-1185">Reference proteome</keyword>
<feature type="domain" description="Mammalian cell entry C-terminal" evidence="3">
    <location>
        <begin position="119"/>
        <end position="297"/>
    </location>
</feature>
<dbReference type="EMBL" id="JBHSXX010000001">
    <property type="protein sequence ID" value="MFC6866606.1"/>
    <property type="molecule type" value="Genomic_DNA"/>
</dbReference>
<evidence type="ECO:0000256" key="1">
    <source>
        <dbReference type="SAM" id="Phobius"/>
    </source>
</evidence>
<evidence type="ECO:0000313" key="4">
    <source>
        <dbReference type="EMBL" id="MFC6866606.1"/>
    </source>
</evidence>
<feature type="domain" description="Mce/MlaD" evidence="2">
    <location>
        <begin position="39"/>
        <end position="112"/>
    </location>
</feature>
<dbReference type="InterPro" id="IPR052336">
    <property type="entry name" value="MlaD_Phospholipid_Transporter"/>
</dbReference>
<feature type="transmembrane region" description="Helical" evidence="1">
    <location>
        <begin position="12"/>
        <end position="32"/>
    </location>
</feature>
<evidence type="ECO:0000259" key="3">
    <source>
        <dbReference type="Pfam" id="PF11887"/>
    </source>
</evidence>
<protein>
    <submittedName>
        <fullName evidence="4">MCE family protein</fullName>
    </submittedName>
</protein>
<dbReference type="InterPro" id="IPR005693">
    <property type="entry name" value="Mce"/>
</dbReference>
<comment type="caution">
    <text evidence="4">The sequence shown here is derived from an EMBL/GenBank/DDBJ whole genome shotgun (WGS) entry which is preliminary data.</text>
</comment>
<name>A0ABW2BU93_9PSEU</name>
<proteinExistence type="predicted"/>
<keyword evidence="1" id="KW-1133">Transmembrane helix</keyword>
<gene>
    <name evidence="4" type="ORF">ACFQGD_05555</name>
</gene>